<dbReference type="PANTHER" id="PTHR23503">
    <property type="entry name" value="SOLUTE CARRIER FAMILY 2"/>
    <property type="match status" value="1"/>
</dbReference>
<evidence type="ECO:0000259" key="8">
    <source>
        <dbReference type="PROSITE" id="PS50850"/>
    </source>
</evidence>
<dbReference type="PRINTS" id="PR00171">
    <property type="entry name" value="SUGRTRNSPORT"/>
</dbReference>
<evidence type="ECO:0000256" key="4">
    <source>
        <dbReference type="ARBA" id="ARBA00023136"/>
    </source>
</evidence>
<feature type="transmembrane region" description="Helical" evidence="7">
    <location>
        <begin position="407"/>
        <end position="428"/>
    </location>
</feature>
<dbReference type="SUPFAM" id="SSF103473">
    <property type="entry name" value="MFS general substrate transporter"/>
    <property type="match status" value="1"/>
</dbReference>
<evidence type="ECO:0000256" key="6">
    <source>
        <dbReference type="RuleBase" id="RU003346"/>
    </source>
</evidence>
<feature type="transmembrane region" description="Helical" evidence="7">
    <location>
        <begin position="434"/>
        <end position="455"/>
    </location>
</feature>
<feature type="transmembrane region" description="Helical" evidence="7">
    <location>
        <begin position="341"/>
        <end position="363"/>
    </location>
</feature>
<dbReference type="AlphaFoldDB" id="A0AAD4K390"/>
<feature type="transmembrane region" description="Helical" evidence="7">
    <location>
        <begin position="7"/>
        <end position="31"/>
    </location>
</feature>
<comment type="caution">
    <text evidence="9">The sequence shown here is derived from an EMBL/GenBank/DDBJ whole genome shotgun (WGS) entry which is preliminary data.</text>
</comment>
<feature type="transmembrane region" description="Helical" evidence="7">
    <location>
        <begin position="103"/>
        <end position="122"/>
    </location>
</feature>
<dbReference type="Gene3D" id="1.20.1250.20">
    <property type="entry name" value="MFS general substrate transporter like domains"/>
    <property type="match status" value="1"/>
</dbReference>
<dbReference type="NCBIfam" id="TIGR00879">
    <property type="entry name" value="SP"/>
    <property type="match status" value="1"/>
</dbReference>
<name>A0AAD4K390_9MUSC</name>
<dbReference type="GO" id="GO:0016020">
    <property type="term" value="C:membrane"/>
    <property type="evidence" value="ECO:0007669"/>
    <property type="project" value="UniProtKB-SubCell"/>
</dbReference>
<organism evidence="9 10">
    <name type="scientific">Drosophila rubida</name>
    <dbReference type="NCBI Taxonomy" id="30044"/>
    <lineage>
        <taxon>Eukaryota</taxon>
        <taxon>Metazoa</taxon>
        <taxon>Ecdysozoa</taxon>
        <taxon>Arthropoda</taxon>
        <taxon>Hexapoda</taxon>
        <taxon>Insecta</taxon>
        <taxon>Pterygota</taxon>
        <taxon>Neoptera</taxon>
        <taxon>Endopterygota</taxon>
        <taxon>Diptera</taxon>
        <taxon>Brachycera</taxon>
        <taxon>Muscomorpha</taxon>
        <taxon>Ephydroidea</taxon>
        <taxon>Drosophilidae</taxon>
        <taxon>Drosophila</taxon>
    </lineage>
</organism>
<comment type="similarity">
    <text evidence="6">Belongs to the major facilitator superfamily. Sugar transporter (TC 2.A.1.1) family.</text>
</comment>
<evidence type="ECO:0000313" key="10">
    <source>
        <dbReference type="Proteomes" id="UP001200034"/>
    </source>
</evidence>
<keyword evidence="10" id="KW-1185">Reference proteome</keyword>
<feature type="domain" description="Major facilitator superfamily (MFS) profile" evidence="8">
    <location>
        <begin position="21"/>
        <end position="462"/>
    </location>
</feature>
<feature type="transmembrane region" description="Helical" evidence="7">
    <location>
        <begin position="128"/>
        <end position="146"/>
    </location>
</feature>
<dbReference type="InterPro" id="IPR036259">
    <property type="entry name" value="MFS_trans_sf"/>
</dbReference>
<feature type="non-terminal residue" evidence="9">
    <location>
        <position position="482"/>
    </location>
</feature>
<feature type="transmembrane region" description="Helical" evidence="7">
    <location>
        <begin position="311"/>
        <end position="334"/>
    </location>
</feature>
<dbReference type="InterPro" id="IPR005828">
    <property type="entry name" value="MFS_sugar_transport-like"/>
</dbReference>
<keyword evidence="5" id="KW-0325">Glycoprotein</keyword>
<dbReference type="PANTHER" id="PTHR23503:SF127">
    <property type="entry name" value="FI08437P-RELATED"/>
    <property type="match status" value="1"/>
</dbReference>
<dbReference type="PROSITE" id="PS50850">
    <property type="entry name" value="MFS"/>
    <property type="match status" value="1"/>
</dbReference>
<keyword evidence="6" id="KW-0813">Transport</keyword>
<dbReference type="InterPro" id="IPR045263">
    <property type="entry name" value="GLUT"/>
</dbReference>
<evidence type="ECO:0000256" key="2">
    <source>
        <dbReference type="ARBA" id="ARBA00022692"/>
    </source>
</evidence>
<proteinExistence type="inferred from homology"/>
<accession>A0AAD4K390</accession>
<dbReference type="InterPro" id="IPR003663">
    <property type="entry name" value="Sugar/inositol_transpt"/>
</dbReference>
<protein>
    <recommendedName>
        <fullName evidence="8">Major facilitator superfamily (MFS) profile domain-containing protein</fullName>
    </recommendedName>
</protein>
<keyword evidence="4 7" id="KW-0472">Membrane</keyword>
<reference evidence="9" key="1">
    <citation type="journal article" date="2021" name="Mol. Ecol. Resour.">
        <title>Phylogenomic analyses of the genus Drosophila reveals genomic signals of climate adaptation.</title>
        <authorList>
            <person name="Li F."/>
            <person name="Rane R.V."/>
            <person name="Luria V."/>
            <person name="Xiong Z."/>
            <person name="Chen J."/>
            <person name="Li Z."/>
            <person name="Catullo R.A."/>
            <person name="Griffin P.C."/>
            <person name="Schiffer M."/>
            <person name="Pearce S."/>
            <person name="Lee S.F."/>
            <person name="McElroy K."/>
            <person name="Stocker A."/>
            <person name="Shirriffs J."/>
            <person name="Cockerell F."/>
            <person name="Coppin C."/>
            <person name="Sgro C.M."/>
            <person name="Karger A."/>
            <person name="Cain J.W."/>
            <person name="Weber J.A."/>
            <person name="Santpere G."/>
            <person name="Kirschner M.W."/>
            <person name="Hoffmann A.A."/>
            <person name="Oakeshott J.G."/>
            <person name="Zhang G."/>
        </authorList>
    </citation>
    <scope>NUCLEOTIDE SEQUENCE</scope>
    <source>
        <strain evidence="9">BGI-SZ-2011g</strain>
    </source>
</reference>
<evidence type="ECO:0000256" key="1">
    <source>
        <dbReference type="ARBA" id="ARBA00004141"/>
    </source>
</evidence>
<feature type="transmembrane region" description="Helical" evidence="7">
    <location>
        <begin position="64"/>
        <end position="91"/>
    </location>
</feature>
<evidence type="ECO:0000313" key="9">
    <source>
        <dbReference type="EMBL" id="KAH8371636.1"/>
    </source>
</evidence>
<feature type="transmembrane region" description="Helical" evidence="7">
    <location>
        <begin position="192"/>
        <end position="213"/>
    </location>
</feature>
<feature type="transmembrane region" description="Helical" evidence="7">
    <location>
        <begin position="369"/>
        <end position="395"/>
    </location>
</feature>
<evidence type="ECO:0000256" key="3">
    <source>
        <dbReference type="ARBA" id="ARBA00022989"/>
    </source>
</evidence>
<comment type="subcellular location">
    <subcellularLocation>
        <location evidence="1">Membrane</location>
        <topology evidence="1">Multi-pass membrane protein</topology>
    </subcellularLocation>
</comment>
<keyword evidence="3 7" id="KW-1133">Transmembrane helix</keyword>
<keyword evidence="2 7" id="KW-0812">Transmembrane</keyword>
<gene>
    <name evidence="9" type="ORF">KR093_008343</name>
</gene>
<evidence type="ECO:0000256" key="5">
    <source>
        <dbReference type="ARBA" id="ARBA00023180"/>
    </source>
</evidence>
<dbReference type="Proteomes" id="UP001200034">
    <property type="component" value="Unassembled WGS sequence"/>
</dbReference>
<dbReference type="InterPro" id="IPR020846">
    <property type="entry name" value="MFS_dom"/>
</dbReference>
<feature type="transmembrane region" description="Helical" evidence="7">
    <location>
        <begin position="158"/>
        <end position="180"/>
    </location>
</feature>
<dbReference type="EMBL" id="JAJJHW010002585">
    <property type="protein sequence ID" value="KAH8371636.1"/>
    <property type="molecule type" value="Genomic_DNA"/>
</dbReference>
<feature type="transmembrane region" description="Helical" evidence="7">
    <location>
        <begin position="274"/>
        <end position="299"/>
    </location>
</feature>
<dbReference type="Pfam" id="PF00083">
    <property type="entry name" value="Sugar_tr"/>
    <property type="match status" value="1"/>
</dbReference>
<sequence length="482" mass="52726">VNDSVQAWNWLLLAICMTTTLGSTVPVGYFFGVLNAPAEIIKSWCDNILFSEYDTNSSWSQIDLLWTFIVSIYLIGGIIGGIIGSLCAAGLNTKFGRLGVLRITDVFYAVCFILTALCRFKVDSVEMLAVARLFGGMAAAIVYATHPMYLVEIAPPELSGSVGVFTGIGLTFGIVVGQLFSFDFLLGTEEHWHWALSAFIIFVMLGTIVTCIIPESPRFLVGRGRLEAAKTALKNLRGSDQNVDKELAAMVADAGATDSTLGMKDVICNGKLRLVIILVVSFHFVQQGSGISAIWYYSVGTFTDAGFSTSIALWLNFALGVLNFLGAFAGVIFMDKCNRRTLLIISCILSSFFMLLLSFALYLTDNYQWVSYISIAFLALYIIAFNVALGTMPYFIGSELLVISSRAAVMALGSLSNWVSNFVISLVFPILSDIIGPFAFLLFAIICVYGFLVTYRYLPETKNRKPEEVAPLMENGLKSKVK</sequence>
<evidence type="ECO:0000256" key="7">
    <source>
        <dbReference type="SAM" id="Phobius"/>
    </source>
</evidence>
<dbReference type="GO" id="GO:0015149">
    <property type="term" value="F:hexose transmembrane transporter activity"/>
    <property type="evidence" value="ECO:0007669"/>
    <property type="project" value="TreeGrafter"/>
</dbReference>